<name>A0A3P3U806_9BACL</name>
<dbReference type="AlphaFoldDB" id="A0A3P3U806"/>
<dbReference type="FunFam" id="3.20.20.80:FF:000135">
    <property type="entry name" value="Beta-galactosidase, putative, bgl35A"/>
    <property type="match status" value="1"/>
</dbReference>
<comment type="caution">
    <text evidence="3">The sequence shown here is derived from an EMBL/GenBank/DDBJ whole genome shotgun (WGS) entry which is preliminary data.</text>
</comment>
<dbReference type="EMBL" id="RRCN01000001">
    <property type="protein sequence ID" value="RRJ64613.1"/>
    <property type="molecule type" value="Genomic_DNA"/>
</dbReference>
<feature type="domain" description="DUF5597" evidence="2">
    <location>
        <begin position="375"/>
        <end position="496"/>
    </location>
</feature>
<dbReference type="OrthoDB" id="9800974at2"/>
<sequence length="512" mass="57496">MSLPQLLKEDGVYNLYVDGKPYIALAGEIHNSSASSLEYMKEKVWPYLRELHLNTVILPVYWELIEPEQGSFQFDLLNGIIEQAREENVRLVLLWFGLWKNGISSYAPGWVKKEFTTYFRAVHKNNEPSETISPFCDKAVEADANAFTQFMAHLKKVDGDQNTVIMVQVENEIGLLGSDRDYSDYANVEFNRPIPAVIESLCGVSGTWEEGFGDDASEYFMAYHYAQAVERIASAGSKVYPLPLFVNAWLEQFPWRPGTYPSGGPIAKVMKIWKAAAPSICLYAPDIYLPNFAEICEEYTASDNPLFIPEARRDIPTATNVFYAIGKHDALCFSPFGIEDFMAPSDSGESIDAGIMMALNIENSGFVLNGTGPYLARSYELLGNMLSIIQKYRGTGKMTGFLQNHEAGCILSFSKYDIRITYHRQPAGKPVSGGLVIEVSEDEFIFAGISFYIEFLPKRSSSMKTSYVRIEEGKFVQDVWVPGRVLNGDEGVYQIKIGNNPAALRVELYQYK</sequence>
<evidence type="ECO:0008006" key="5">
    <source>
        <dbReference type="Google" id="ProtNLM"/>
    </source>
</evidence>
<evidence type="ECO:0000259" key="1">
    <source>
        <dbReference type="Pfam" id="PF01301"/>
    </source>
</evidence>
<dbReference type="Pfam" id="PF18120">
    <property type="entry name" value="DUF5597"/>
    <property type="match status" value="1"/>
</dbReference>
<dbReference type="SUPFAM" id="SSF51445">
    <property type="entry name" value="(Trans)glycosidases"/>
    <property type="match status" value="1"/>
</dbReference>
<proteinExistence type="predicted"/>
<evidence type="ECO:0000313" key="4">
    <source>
        <dbReference type="Proteomes" id="UP000267017"/>
    </source>
</evidence>
<reference evidence="3 4" key="1">
    <citation type="submission" date="2018-11" db="EMBL/GenBank/DDBJ databases">
        <title>Genome sequencing of Paenibacillus sp. KCOM 3021 (= ChDC PVNT-B20).</title>
        <authorList>
            <person name="Kook J.-K."/>
            <person name="Park S.-N."/>
            <person name="Lim Y.K."/>
        </authorList>
    </citation>
    <scope>NUCLEOTIDE SEQUENCE [LARGE SCALE GENOMIC DNA]</scope>
    <source>
        <strain evidence="3 4">KCOM 3021</strain>
    </source>
</reference>
<dbReference type="InterPro" id="IPR040719">
    <property type="entry name" value="DUF5597"/>
</dbReference>
<dbReference type="Proteomes" id="UP000267017">
    <property type="component" value="Unassembled WGS sequence"/>
</dbReference>
<dbReference type="Gene3D" id="2.60.220.20">
    <property type="entry name" value="putative beta-Galactosidase from caulobacter crescentus"/>
    <property type="match status" value="1"/>
</dbReference>
<dbReference type="InterPro" id="IPR031330">
    <property type="entry name" value="Gly_Hdrlase_35_cat"/>
</dbReference>
<organism evidence="3 4">
    <name type="scientific">Paenibacillus oralis</name>
    <dbReference type="NCBI Taxonomy" id="2490856"/>
    <lineage>
        <taxon>Bacteria</taxon>
        <taxon>Bacillati</taxon>
        <taxon>Bacillota</taxon>
        <taxon>Bacilli</taxon>
        <taxon>Bacillales</taxon>
        <taxon>Paenibacillaceae</taxon>
        <taxon>Paenibacillus</taxon>
    </lineage>
</organism>
<feature type="domain" description="Glycoside hydrolase 35 catalytic" evidence="1">
    <location>
        <begin position="15"/>
        <end position="190"/>
    </location>
</feature>
<accession>A0A3P3U806</accession>
<gene>
    <name evidence="3" type="ORF">EHV15_18045</name>
</gene>
<dbReference type="InterPro" id="IPR017853">
    <property type="entry name" value="GH"/>
</dbReference>
<dbReference type="RefSeq" id="WP_128632417.1">
    <property type="nucleotide sequence ID" value="NZ_RRCN01000001.1"/>
</dbReference>
<keyword evidence="4" id="KW-1185">Reference proteome</keyword>
<protein>
    <recommendedName>
        <fullName evidence="5">Beta-galactosidase</fullName>
    </recommendedName>
</protein>
<evidence type="ECO:0000259" key="2">
    <source>
        <dbReference type="Pfam" id="PF18120"/>
    </source>
</evidence>
<evidence type="ECO:0000313" key="3">
    <source>
        <dbReference type="EMBL" id="RRJ64613.1"/>
    </source>
</evidence>
<dbReference type="Pfam" id="PF01301">
    <property type="entry name" value="Glyco_hydro_35"/>
    <property type="match status" value="1"/>
</dbReference>
<dbReference type="Gene3D" id="3.20.20.80">
    <property type="entry name" value="Glycosidases"/>
    <property type="match status" value="1"/>
</dbReference>